<gene>
    <name evidence="1" type="ORF">DMA12_34140</name>
</gene>
<comment type="caution">
    <text evidence="1">The sequence shown here is derived from an EMBL/GenBank/DDBJ whole genome shotgun (WGS) entry which is preliminary data.</text>
</comment>
<name>A0A428W505_AMYBA</name>
<evidence type="ECO:0000313" key="1">
    <source>
        <dbReference type="EMBL" id="RSM38123.1"/>
    </source>
</evidence>
<accession>A0A428W505</accession>
<sequence length="126" mass="13708">MMAGIAIGYGIVGNDVADFAELAKRGVQASDSLKNALWLNGRFGRTAADFYMIYEYSSEEFGGSKGIAAALGLSVSSQKRLTQSANNLSPLEGGRHVQQEVPAAMSLDEQQKYVADLLRRWIATYR</sequence>
<dbReference type="EMBL" id="QHHU01000061">
    <property type="protein sequence ID" value="RSM38123.1"/>
    <property type="molecule type" value="Genomic_DNA"/>
</dbReference>
<dbReference type="Proteomes" id="UP000286716">
    <property type="component" value="Unassembled WGS sequence"/>
</dbReference>
<dbReference type="AlphaFoldDB" id="A0A428W505"/>
<organism evidence="1 2">
    <name type="scientific">Amycolatopsis balhimycina DSM 5908</name>
    <dbReference type="NCBI Taxonomy" id="1081091"/>
    <lineage>
        <taxon>Bacteria</taxon>
        <taxon>Bacillati</taxon>
        <taxon>Actinomycetota</taxon>
        <taxon>Actinomycetes</taxon>
        <taxon>Pseudonocardiales</taxon>
        <taxon>Pseudonocardiaceae</taxon>
        <taxon>Amycolatopsis</taxon>
    </lineage>
</organism>
<keyword evidence="2" id="KW-1185">Reference proteome</keyword>
<evidence type="ECO:0000313" key="2">
    <source>
        <dbReference type="Proteomes" id="UP000286716"/>
    </source>
</evidence>
<reference evidence="1 2" key="1">
    <citation type="submission" date="2018-05" db="EMBL/GenBank/DDBJ databases">
        <title>Evolution of GPA BGCs.</title>
        <authorList>
            <person name="Waglechner N."/>
            <person name="Wright G.D."/>
        </authorList>
    </citation>
    <scope>NUCLEOTIDE SEQUENCE [LARGE SCALE GENOMIC DNA]</scope>
    <source>
        <strain evidence="1 2">DSM 5908</strain>
    </source>
</reference>
<proteinExistence type="predicted"/>
<protein>
    <submittedName>
        <fullName evidence="1">Uncharacterized protein</fullName>
    </submittedName>
</protein>